<proteinExistence type="predicted"/>
<accession>A0AAV7NSR8</accession>
<dbReference type="Proteomes" id="UP001066276">
    <property type="component" value="Chromosome 8"/>
</dbReference>
<keyword evidence="3" id="KW-1185">Reference proteome</keyword>
<comment type="caution">
    <text evidence="2">The sequence shown here is derived from an EMBL/GenBank/DDBJ whole genome shotgun (WGS) entry which is preliminary data.</text>
</comment>
<dbReference type="EMBL" id="JANPWB010000012">
    <property type="protein sequence ID" value="KAJ1119136.1"/>
    <property type="molecule type" value="Genomic_DNA"/>
</dbReference>
<dbReference type="AlphaFoldDB" id="A0AAV7NSR8"/>
<protein>
    <submittedName>
        <fullName evidence="2">Uncharacterized protein</fullName>
    </submittedName>
</protein>
<evidence type="ECO:0000313" key="3">
    <source>
        <dbReference type="Proteomes" id="UP001066276"/>
    </source>
</evidence>
<organism evidence="2 3">
    <name type="scientific">Pleurodeles waltl</name>
    <name type="common">Iberian ribbed newt</name>
    <dbReference type="NCBI Taxonomy" id="8319"/>
    <lineage>
        <taxon>Eukaryota</taxon>
        <taxon>Metazoa</taxon>
        <taxon>Chordata</taxon>
        <taxon>Craniata</taxon>
        <taxon>Vertebrata</taxon>
        <taxon>Euteleostomi</taxon>
        <taxon>Amphibia</taxon>
        <taxon>Batrachia</taxon>
        <taxon>Caudata</taxon>
        <taxon>Salamandroidea</taxon>
        <taxon>Salamandridae</taxon>
        <taxon>Pleurodelinae</taxon>
        <taxon>Pleurodeles</taxon>
    </lineage>
</organism>
<reference evidence="2" key="1">
    <citation type="journal article" date="2022" name="bioRxiv">
        <title>Sequencing and chromosome-scale assembly of the giantPleurodeles waltlgenome.</title>
        <authorList>
            <person name="Brown T."/>
            <person name="Elewa A."/>
            <person name="Iarovenko S."/>
            <person name="Subramanian E."/>
            <person name="Araus A.J."/>
            <person name="Petzold A."/>
            <person name="Susuki M."/>
            <person name="Suzuki K.-i.T."/>
            <person name="Hayashi T."/>
            <person name="Toyoda A."/>
            <person name="Oliveira C."/>
            <person name="Osipova E."/>
            <person name="Leigh N.D."/>
            <person name="Simon A."/>
            <person name="Yun M.H."/>
        </authorList>
    </citation>
    <scope>NUCLEOTIDE SEQUENCE</scope>
    <source>
        <strain evidence="2">20211129_DDA</strain>
        <tissue evidence="2">Liver</tissue>
    </source>
</reference>
<gene>
    <name evidence="2" type="ORF">NDU88_007322</name>
</gene>
<evidence type="ECO:0000313" key="2">
    <source>
        <dbReference type="EMBL" id="KAJ1119136.1"/>
    </source>
</evidence>
<feature type="compositionally biased region" description="Basic and acidic residues" evidence="1">
    <location>
        <begin position="87"/>
        <end position="110"/>
    </location>
</feature>
<feature type="region of interest" description="Disordered" evidence="1">
    <location>
        <begin position="61"/>
        <end position="134"/>
    </location>
</feature>
<evidence type="ECO:0000256" key="1">
    <source>
        <dbReference type="SAM" id="MobiDB-lite"/>
    </source>
</evidence>
<sequence>MISLECFSSHATHLYRDAPNPCGCMEGPRTDDNHIFTGYNAPSIIYGKGTSPQIEDDLEIVPPDPEGLGLELEGPTSKTSGGEEESEARSAQREKTKWRLRPSPEPELRFPLRKMRKAAGGCGRLERTSPMMEA</sequence>
<name>A0AAV7NSR8_PLEWA</name>